<keyword evidence="9 12" id="KW-0501">Molybdenum cofactor biosynthesis</keyword>
<dbReference type="SFLD" id="SFLDS00029">
    <property type="entry name" value="Radical_SAM"/>
    <property type="match status" value="1"/>
</dbReference>
<keyword evidence="3 12" id="KW-0949">S-adenosyl-L-methionine</keyword>
<evidence type="ECO:0000256" key="3">
    <source>
        <dbReference type="ARBA" id="ARBA00022691"/>
    </source>
</evidence>
<dbReference type="Proteomes" id="UP001222800">
    <property type="component" value="Chromosome"/>
</dbReference>
<proteinExistence type="inferred from homology"/>
<dbReference type="GO" id="GO:0061798">
    <property type="term" value="F:GTP 3',8'-cyclase activity"/>
    <property type="evidence" value="ECO:0007669"/>
    <property type="project" value="UniProtKB-EC"/>
</dbReference>
<comment type="function">
    <text evidence="12">Catalyzes the cyclization of GTP to (8S)-3',8-cyclo-7,8-dihydroguanosine 5'-triphosphate.</text>
</comment>
<dbReference type="EC" id="4.1.99.22" evidence="1 12"/>
<dbReference type="InterPro" id="IPR013483">
    <property type="entry name" value="MoaA"/>
</dbReference>
<comment type="pathway">
    <text evidence="12">Cofactor biosynthesis; molybdopterin biosynthesis.</text>
</comment>
<dbReference type="InterPro" id="IPR040064">
    <property type="entry name" value="MoaA-like"/>
</dbReference>
<organism evidence="14 15">
    <name type="scientific">Tepidibacter hydrothermalis</name>
    <dbReference type="NCBI Taxonomy" id="3036126"/>
    <lineage>
        <taxon>Bacteria</taxon>
        <taxon>Bacillati</taxon>
        <taxon>Bacillota</taxon>
        <taxon>Clostridia</taxon>
        <taxon>Peptostreptococcales</taxon>
        <taxon>Peptostreptococcaceae</taxon>
        <taxon>Tepidibacter</taxon>
    </lineage>
</organism>
<comment type="cofactor">
    <cofactor evidence="12">
        <name>[4Fe-4S] cluster</name>
        <dbReference type="ChEBI" id="CHEBI:49883"/>
    </cofactor>
    <text evidence="12">Binds 2 [4Fe-4S] clusters. Binds 1 [4Fe-4S] cluster coordinated with 3 cysteines and an exchangeable S-adenosyl-L-methionine and 1 [4Fe-4S] cluster coordinated with 3 cysteines and the GTP-derived substrate.</text>
</comment>
<dbReference type="InterPro" id="IPR007197">
    <property type="entry name" value="rSAM"/>
</dbReference>
<feature type="binding site" evidence="12">
    <location>
        <position position="189"/>
    </location>
    <ligand>
        <name>S-adenosyl-L-methionine</name>
        <dbReference type="ChEBI" id="CHEBI:59789"/>
    </ligand>
</feature>
<feature type="binding site" evidence="12">
    <location>
        <position position="26"/>
    </location>
    <ligand>
        <name>S-adenosyl-L-methionine</name>
        <dbReference type="ChEBI" id="CHEBI:59789"/>
    </ligand>
</feature>
<name>A0ABY8ECG5_9FIRM</name>
<keyword evidence="2 12" id="KW-0004">4Fe-4S</keyword>
<dbReference type="InterPro" id="IPR013785">
    <property type="entry name" value="Aldolase_TIM"/>
</dbReference>
<evidence type="ECO:0000256" key="9">
    <source>
        <dbReference type="ARBA" id="ARBA00023150"/>
    </source>
</evidence>
<dbReference type="PROSITE" id="PS51918">
    <property type="entry name" value="RADICAL_SAM"/>
    <property type="match status" value="1"/>
</dbReference>
<evidence type="ECO:0000259" key="13">
    <source>
        <dbReference type="PROSITE" id="PS51918"/>
    </source>
</evidence>
<keyword evidence="4 12" id="KW-0479">Metal-binding</keyword>
<evidence type="ECO:0000256" key="1">
    <source>
        <dbReference type="ARBA" id="ARBA00012167"/>
    </source>
</evidence>
<dbReference type="InterPro" id="IPR006638">
    <property type="entry name" value="Elp3/MiaA/NifB-like_rSAM"/>
</dbReference>
<dbReference type="InterPro" id="IPR000385">
    <property type="entry name" value="MoaA_NifB_PqqE_Fe-S-bd_CS"/>
</dbReference>
<evidence type="ECO:0000256" key="8">
    <source>
        <dbReference type="ARBA" id="ARBA00023134"/>
    </source>
</evidence>
<keyword evidence="10 12" id="KW-0456">Lyase</keyword>
<feature type="binding site" evidence="12">
    <location>
        <position position="155"/>
    </location>
    <ligand>
        <name>GTP</name>
        <dbReference type="ChEBI" id="CHEBI:37565"/>
    </ligand>
</feature>
<dbReference type="SUPFAM" id="SSF102114">
    <property type="entry name" value="Radical SAM enzymes"/>
    <property type="match status" value="1"/>
</dbReference>
<gene>
    <name evidence="12 14" type="primary">moaA</name>
    <name evidence="14" type="ORF">P4S50_00705</name>
</gene>
<comment type="subunit">
    <text evidence="12">Monomer and homodimer.</text>
</comment>
<sequence>MVDNAGRKIEYLRVSITDRCNLRCVYCMPKDGIELIKHDEILTFEELYRIIKASSNLGISKIRITGGEPLARKGIIEFIRNIKNIEGIEEVSLTTNGILLEEYIDELLKAGLDRINVSIDSLNEELYNKITRNKGLDKVLRGIKIALDKGIKRVKINTVIVKEINNGEIMDFVELVEKIPVDVRFIELMPIGEGKKYTQVSNDEIKKLILKNRKLIPFSNVKGSGPANYFKTESSKGSIGFISPISHEFCNQCNRVRVTPEGFLKLCLHWNDGVDLKKHLRNKVSDEQLNNIIYKAVKQKPYRHEFKSQNKNSDCRNMSQIGG</sequence>
<feature type="binding site" evidence="12">
    <location>
        <position position="67"/>
    </location>
    <ligand>
        <name>S-adenosyl-L-methionine</name>
        <dbReference type="ChEBI" id="CHEBI:59789"/>
    </ligand>
</feature>
<feature type="binding site" evidence="12">
    <location>
        <position position="24"/>
    </location>
    <ligand>
        <name>[4Fe-4S] cluster</name>
        <dbReference type="ChEBI" id="CHEBI:49883"/>
        <label>1</label>
        <note>4Fe-4S-S-AdoMet</note>
    </ligand>
</feature>
<dbReference type="HAMAP" id="MF_01225_B">
    <property type="entry name" value="MoaA_B"/>
    <property type="match status" value="1"/>
</dbReference>
<dbReference type="CDD" id="cd01335">
    <property type="entry name" value="Radical_SAM"/>
    <property type="match status" value="1"/>
</dbReference>
<feature type="binding site" evidence="12">
    <location>
        <position position="267"/>
    </location>
    <ligand>
        <name>[4Fe-4S] cluster</name>
        <dbReference type="ChEBI" id="CHEBI:49883"/>
        <label>2</label>
        <note>4Fe-4S-substrate</note>
    </ligand>
</feature>
<dbReference type="SFLD" id="SFLDG01067">
    <property type="entry name" value="SPASM/twitch_domain_containing"/>
    <property type="match status" value="1"/>
</dbReference>
<evidence type="ECO:0000256" key="2">
    <source>
        <dbReference type="ARBA" id="ARBA00022485"/>
    </source>
</evidence>
<evidence type="ECO:0000256" key="10">
    <source>
        <dbReference type="ARBA" id="ARBA00023239"/>
    </source>
</evidence>
<dbReference type="CDD" id="cd21117">
    <property type="entry name" value="Twitch_MoaA"/>
    <property type="match status" value="1"/>
</dbReference>
<evidence type="ECO:0000256" key="6">
    <source>
        <dbReference type="ARBA" id="ARBA00023004"/>
    </source>
</evidence>
<dbReference type="PANTHER" id="PTHR22960:SF0">
    <property type="entry name" value="MOLYBDENUM COFACTOR BIOSYNTHESIS PROTEIN 1"/>
    <property type="match status" value="1"/>
</dbReference>
<feature type="binding site" evidence="12">
    <location>
        <position position="250"/>
    </location>
    <ligand>
        <name>[4Fe-4S] cluster</name>
        <dbReference type="ChEBI" id="CHEBI:49883"/>
        <label>2</label>
        <note>4Fe-4S-substrate</note>
    </ligand>
</feature>
<feature type="binding site" evidence="12">
    <location>
        <position position="94"/>
    </location>
    <ligand>
        <name>GTP</name>
        <dbReference type="ChEBI" id="CHEBI:37565"/>
    </ligand>
</feature>
<evidence type="ECO:0000313" key="14">
    <source>
        <dbReference type="EMBL" id="WFD10625.1"/>
    </source>
</evidence>
<feature type="binding site" evidence="12">
    <location>
        <begin position="255"/>
        <end position="257"/>
    </location>
    <ligand>
        <name>GTP</name>
        <dbReference type="ChEBI" id="CHEBI:37565"/>
    </ligand>
</feature>
<reference evidence="14 15" key="1">
    <citation type="submission" date="2023-03" db="EMBL/GenBank/DDBJ databases">
        <title>Complete genome sequence of Tepidibacter sp. SWIR-1, isolated from a deep-sea hydrothermal vent.</title>
        <authorList>
            <person name="Li X."/>
        </authorList>
    </citation>
    <scope>NUCLEOTIDE SEQUENCE [LARGE SCALE GENOMIC DNA]</scope>
    <source>
        <strain evidence="14 15">SWIR-1</strain>
    </source>
</reference>
<dbReference type="PROSITE" id="PS01305">
    <property type="entry name" value="MOAA_NIFB_PQQE"/>
    <property type="match status" value="1"/>
</dbReference>
<dbReference type="NCBIfam" id="TIGR02666">
    <property type="entry name" value="moaA"/>
    <property type="match status" value="1"/>
</dbReference>
<dbReference type="Pfam" id="PF04055">
    <property type="entry name" value="Radical_SAM"/>
    <property type="match status" value="1"/>
</dbReference>
<feature type="binding site" evidence="12">
    <location>
        <position position="27"/>
    </location>
    <ligand>
        <name>[4Fe-4S] cluster</name>
        <dbReference type="ChEBI" id="CHEBI:49883"/>
        <label>1</label>
        <note>4Fe-4S-S-AdoMet</note>
    </ligand>
</feature>
<dbReference type="SMART" id="SM00729">
    <property type="entry name" value="Elp3"/>
    <property type="match status" value="1"/>
</dbReference>
<comment type="similarity">
    <text evidence="12">Belongs to the radical SAM superfamily. MoaA family.</text>
</comment>
<keyword evidence="5 12" id="KW-0547">Nucleotide-binding</keyword>
<protein>
    <recommendedName>
        <fullName evidence="1 12">GTP 3',8-cyclase</fullName>
        <ecNumber evidence="1 12">4.1.99.22</ecNumber>
    </recommendedName>
    <alternativeName>
        <fullName evidence="12">Molybdenum cofactor biosynthesis protein A</fullName>
    </alternativeName>
</protein>
<keyword evidence="6 12" id="KW-0408">Iron</keyword>
<dbReference type="Gene3D" id="3.20.20.70">
    <property type="entry name" value="Aldolase class I"/>
    <property type="match status" value="1"/>
</dbReference>
<feature type="binding site" evidence="12">
    <location>
        <position position="13"/>
    </location>
    <ligand>
        <name>GTP</name>
        <dbReference type="ChEBI" id="CHEBI:37565"/>
    </ligand>
</feature>
<feature type="binding site" evidence="12">
    <location>
        <position position="20"/>
    </location>
    <ligand>
        <name>[4Fe-4S] cluster</name>
        <dbReference type="ChEBI" id="CHEBI:49883"/>
        <label>1</label>
        <note>4Fe-4S-S-AdoMet</note>
    </ligand>
</feature>
<keyword evidence="15" id="KW-1185">Reference proteome</keyword>
<dbReference type="NCBIfam" id="NF001199">
    <property type="entry name" value="PRK00164.2-1"/>
    <property type="match status" value="1"/>
</dbReference>
<evidence type="ECO:0000256" key="11">
    <source>
        <dbReference type="ARBA" id="ARBA00048697"/>
    </source>
</evidence>
<dbReference type="InterPro" id="IPR050105">
    <property type="entry name" value="MoCo_biosynth_MoaA/MoaC"/>
</dbReference>
<evidence type="ECO:0000256" key="4">
    <source>
        <dbReference type="ARBA" id="ARBA00022723"/>
    </source>
</evidence>
<evidence type="ECO:0000256" key="12">
    <source>
        <dbReference type="HAMAP-Rule" id="MF_01225"/>
    </source>
</evidence>
<keyword evidence="8 12" id="KW-0342">GTP-binding</keyword>
<keyword evidence="7 12" id="KW-0411">Iron-sulfur</keyword>
<dbReference type="EMBL" id="CP120733">
    <property type="protein sequence ID" value="WFD10625.1"/>
    <property type="molecule type" value="Genomic_DNA"/>
</dbReference>
<dbReference type="RefSeq" id="WP_277732592.1">
    <property type="nucleotide sequence ID" value="NZ_CP120733.1"/>
</dbReference>
<feature type="binding site" evidence="12">
    <location>
        <position position="63"/>
    </location>
    <ligand>
        <name>GTP</name>
        <dbReference type="ChEBI" id="CHEBI:37565"/>
    </ligand>
</feature>
<dbReference type="PANTHER" id="PTHR22960">
    <property type="entry name" value="MOLYBDOPTERIN COFACTOR SYNTHESIS PROTEIN A"/>
    <property type="match status" value="1"/>
</dbReference>
<feature type="binding site" evidence="12">
    <location>
        <position position="253"/>
    </location>
    <ligand>
        <name>[4Fe-4S] cluster</name>
        <dbReference type="ChEBI" id="CHEBI:49883"/>
        <label>2</label>
        <note>4Fe-4S-substrate</note>
    </ligand>
</feature>
<accession>A0ABY8ECG5</accession>
<dbReference type="Pfam" id="PF06463">
    <property type="entry name" value="Mob_synth_C"/>
    <property type="match status" value="1"/>
</dbReference>
<evidence type="ECO:0000256" key="7">
    <source>
        <dbReference type="ARBA" id="ARBA00023014"/>
    </source>
</evidence>
<feature type="domain" description="Radical SAM core" evidence="13">
    <location>
        <begin position="4"/>
        <end position="227"/>
    </location>
</feature>
<dbReference type="SFLD" id="SFLDG01383">
    <property type="entry name" value="cyclic_pyranopterin_phosphate"/>
    <property type="match status" value="1"/>
</dbReference>
<dbReference type="SFLD" id="SFLDG01386">
    <property type="entry name" value="main_SPASM_domain-containing"/>
    <property type="match status" value="1"/>
</dbReference>
<feature type="binding site" evidence="12">
    <location>
        <position position="118"/>
    </location>
    <ligand>
        <name>S-adenosyl-L-methionine</name>
        <dbReference type="ChEBI" id="CHEBI:59789"/>
    </ligand>
</feature>
<comment type="catalytic activity">
    <reaction evidence="11 12">
        <text>GTP + AH2 + S-adenosyl-L-methionine = (8S)-3',8-cyclo-7,8-dihydroguanosine 5'-triphosphate + 5'-deoxyadenosine + L-methionine + A + H(+)</text>
        <dbReference type="Rhea" id="RHEA:49576"/>
        <dbReference type="ChEBI" id="CHEBI:13193"/>
        <dbReference type="ChEBI" id="CHEBI:15378"/>
        <dbReference type="ChEBI" id="CHEBI:17319"/>
        <dbReference type="ChEBI" id="CHEBI:17499"/>
        <dbReference type="ChEBI" id="CHEBI:37565"/>
        <dbReference type="ChEBI" id="CHEBI:57844"/>
        <dbReference type="ChEBI" id="CHEBI:59789"/>
        <dbReference type="ChEBI" id="CHEBI:131766"/>
        <dbReference type="EC" id="4.1.99.22"/>
    </reaction>
</comment>
<dbReference type="InterPro" id="IPR010505">
    <property type="entry name" value="MoaA_twitch"/>
</dbReference>
<evidence type="ECO:0000313" key="15">
    <source>
        <dbReference type="Proteomes" id="UP001222800"/>
    </source>
</evidence>
<dbReference type="InterPro" id="IPR058240">
    <property type="entry name" value="rSAM_sf"/>
</dbReference>
<evidence type="ECO:0000256" key="5">
    <source>
        <dbReference type="ARBA" id="ARBA00022741"/>
    </source>
</evidence>